<dbReference type="InterPro" id="IPR007329">
    <property type="entry name" value="FMN-bd"/>
</dbReference>
<keyword evidence="3" id="KW-1185">Reference proteome</keyword>
<evidence type="ECO:0000313" key="2">
    <source>
        <dbReference type="EMBL" id="PXX98013.1"/>
    </source>
</evidence>
<sequence length="197" mass="21763">MLQSGCNNSLCSFLLFKLTMRLLRILLVASIVLICGNANAKKYPKPIQKRIDKAIKSAFGAEEVKFEDLPEASFDITSFPGIQKVSVSKLINEGNEIGVAGFASSKGKNDLFDYLVLFDESMTIKKVVILVYRSSYGGEIMAKYWLKQFEGKYNGEQFEFNKDIDSISGATISAPAITNGIKSLSLLMVHLKETGKL</sequence>
<organism evidence="2 3">
    <name type="scientific">Marinifilum breve</name>
    <dbReference type="NCBI Taxonomy" id="2184082"/>
    <lineage>
        <taxon>Bacteria</taxon>
        <taxon>Pseudomonadati</taxon>
        <taxon>Bacteroidota</taxon>
        <taxon>Bacteroidia</taxon>
        <taxon>Marinilabiliales</taxon>
        <taxon>Marinifilaceae</taxon>
    </lineage>
</organism>
<evidence type="ECO:0000259" key="1">
    <source>
        <dbReference type="SMART" id="SM00900"/>
    </source>
</evidence>
<dbReference type="SMART" id="SM00900">
    <property type="entry name" value="FMN_bind"/>
    <property type="match status" value="1"/>
</dbReference>
<reference evidence="2 3" key="1">
    <citation type="submission" date="2018-05" db="EMBL/GenBank/DDBJ databases">
        <title>Marinifilum breve JC075T sp. nov., a marine bacterium isolated from Yongle Blue Hole in the South China Sea.</title>
        <authorList>
            <person name="Fu T."/>
        </authorList>
    </citation>
    <scope>NUCLEOTIDE SEQUENCE [LARGE SCALE GENOMIC DNA]</scope>
    <source>
        <strain evidence="2 3">JC075</strain>
    </source>
</reference>
<feature type="domain" description="FMN-binding" evidence="1">
    <location>
        <begin position="107"/>
        <end position="188"/>
    </location>
</feature>
<proteinExistence type="predicted"/>
<dbReference type="AlphaFoldDB" id="A0A2V3ZY18"/>
<evidence type="ECO:0000313" key="3">
    <source>
        <dbReference type="Proteomes" id="UP000248079"/>
    </source>
</evidence>
<dbReference type="GO" id="GO:0010181">
    <property type="term" value="F:FMN binding"/>
    <property type="evidence" value="ECO:0007669"/>
    <property type="project" value="InterPro"/>
</dbReference>
<name>A0A2V3ZY18_9BACT</name>
<dbReference type="Proteomes" id="UP000248079">
    <property type="component" value="Unassembled WGS sequence"/>
</dbReference>
<dbReference type="Pfam" id="PF04205">
    <property type="entry name" value="FMN_bind"/>
    <property type="match status" value="1"/>
</dbReference>
<dbReference type="EMBL" id="QFLI01000008">
    <property type="protein sequence ID" value="PXX98013.1"/>
    <property type="molecule type" value="Genomic_DNA"/>
</dbReference>
<gene>
    <name evidence="2" type="ORF">DF185_16915</name>
</gene>
<accession>A0A2V3ZY18</accession>
<protein>
    <recommendedName>
        <fullName evidence="1">FMN-binding domain-containing protein</fullName>
    </recommendedName>
</protein>
<dbReference type="GO" id="GO:0016020">
    <property type="term" value="C:membrane"/>
    <property type="evidence" value="ECO:0007669"/>
    <property type="project" value="InterPro"/>
</dbReference>
<comment type="caution">
    <text evidence="2">The sequence shown here is derived from an EMBL/GenBank/DDBJ whole genome shotgun (WGS) entry which is preliminary data.</text>
</comment>